<keyword evidence="10" id="KW-1185">Reference proteome</keyword>
<dbReference type="Pfam" id="PF10590">
    <property type="entry name" value="PNP_phzG_C"/>
    <property type="match status" value="1"/>
</dbReference>
<comment type="cofactor">
    <cofactor evidence="1">
        <name>FMN</name>
        <dbReference type="ChEBI" id="CHEBI:58210"/>
    </cofactor>
</comment>
<sequence>METVEKIQQMKDNPKVSGCFFWGYQKDEKFIHKQIRIEGIAEKLSNEECEEYHNKDPLFCQIRSHICQQGQKVDWDELKKKHDEILEAVKETNKPLKMPEYYVAYRIIPNMFDFYYSYNTNIADRLAFTKQCEDKWTFERIAA</sequence>
<evidence type="ECO:0000256" key="5">
    <source>
        <dbReference type="ARBA" id="ARBA00022630"/>
    </source>
</evidence>
<dbReference type="GO" id="GO:0008615">
    <property type="term" value="P:pyridoxine biosynthetic process"/>
    <property type="evidence" value="ECO:0007669"/>
    <property type="project" value="InterPro"/>
</dbReference>
<dbReference type="SUPFAM" id="SSF50475">
    <property type="entry name" value="FMN-binding split barrel"/>
    <property type="match status" value="1"/>
</dbReference>
<reference evidence="9" key="1">
    <citation type="journal article" date="2023" name="Insect Mol. Biol.">
        <title>Genome sequencing provides insights into the evolution of gene families encoding plant cell wall-degrading enzymes in longhorned beetles.</title>
        <authorList>
            <person name="Shin N.R."/>
            <person name="Okamura Y."/>
            <person name="Kirsch R."/>
            <person name="Pauchet Y."/>
        </authorList>
    </citation>
    <scope>NUCLEOTIDE SEQUENCE</scope>
    <source>
        <strain evidence="9">AMC_N1</strain>
    </source>
</reference>
<evidence type="ECO:0000259" key="8">
    <source>
        <dbReference type="Pfam" id="PF10590"/>
    </source>
</evidence>
<dbReference type="EC" id="1.4.3.5" evidence="4"/>
<protein>
    <recommendedName>
        <fullName evidence="4">pyridoxal 5'-phosphate synthase</fullName>
        <ecNumber evidence="4">1.4.3.5</ecNumber>
    </recommendedName>
</protein>
<evidence type="ECO:0000256" key="6">
    <source>
        <dbReference type="ARBA" id="ARBA00022643"/>
    </source>
</evidence>
<keyword evidence="7" id="KW-0560">Oxidoreductase</keyword>
<accession>A0AAV8Z8C5</accession>
<dbReference type="Gene3D" id="2.30.110.10">
    <property type="entry name" value="Electron Transport, Fmn-binding Protein, Chain A"/>
    <property type="match status" value="1"/>
</dbReference>
<dbReference type="InterPro" id="IPR012349">
    <property type="entry name" value="Split_barrel_FMN-bd"/>
</dbReference>
<dbReference type="GO" id="GO:0004733">
    <property type="term" value="F:pyridoxamine phosphate oxidase activity"/>
    <property type="evidence" value="ECO:0007669"/>
    <property type="project" value="UniProtKB-EC"/>
</dbReference>
<evidence type="ECO:0000256" key="2">
    <source>
        <dbReference type="ARBA" id="ARBA00004738"/>
    </source>
</evidence>
<dbReference type="PANTHER" id="PTHR10851:SF4">
    <property type="entry name" value="PYRIDOXAL 5'-PHOSPHATE SYNTHASE"/>
    <property type="match status" value="1"/>
</dbReference>
<comment type="pathway">
    <text evidence="2">Cofactor metabolism; pyridoxal 5'-phosphate salvage; pyridoxal 5'-phosphate from pyridoxamine 5'-phosphate: step 1/1.</text>
</comment>
<feature type="domain" description="Pyridoxine 5'-phosphate oxidase dimerisation C-terminal" evidence="8">
    <location>
        <begin position="103"/>
        <end position="142"/>
    </location>
</feature>
<dbReference type="InterPro" id="IPR000659">
    <property type="entry name" value="Pyridox_Oxase"/>
</dbReference>
<evidence type="ECO:0000313" key="10">
    <source>
        <dbReference type="Proteomes" id="UP001162162"/>
    </source>
</evidence>
<dbReference type="GO" id="GO:0010181">
    <property type="term" value="F:FMN binding"/>
    <property type="evidence" value="ECO:0007669"/>
    <property type="project" value="InterPro"/>
</dbReference>
<comment type="caution">
    <text evidence="9">The sequence shown here is derived from an EMBL/GenBank/DDBJ whole genome shotgun (WGS) entry which is preliminary data.</text>
</comment>
<evidence type="ECO:0000256" key="1">
    <source>
        <dbReference type="ARBA" id="ARBA00001917"/>
    </source>
</evidence>
<dbReference type="EMBL" id="JAPWTK010000011">
    <property type="protein sequence ID" value="KAJ8959820.1"/>
    <property type="molecule type" value="Genomic_DNA"/>
</dbReference>
<evidence type="ECO:0000256" key="4">
    <source>
        <dbReference type="ARBA" id="ARBA00012801"/>
    </source>
</evidence>
<name>A0AAV8Z8C5_9CUCU</name>
<gene>
    <name evidence="9" type="ORF">NQ318_011552</name>
</gene>
<evidence type="ECO:0000256" key="7">
    <source>
        <dbReference type="ARBA" id="ARBA00023002"/>
    </source>
</evidence>
<evidence type="ECO:0000256" key="3">
    <source>
        <dbReference type="ARBA" id="ARBA00005037"/>
    </source>
</evidence>
<dbReference type="PANTHER" id="PTHR10851">
    <property type="entry name" value="PYRIDOXINE-5-PHOSPHATE OXIDASE"/>
    <property type="match status" value="1"/>
</dbReference>
<keyword evidence="5" id="KW-0285">Flavoprotein</keyword>
<dbReference type="AlphaFoldDB" id="A0AAV8Z8C5"/>
<organism evidence="9 10">
    <name type="scientific">Aromia moschata</name>
    <dbReference type="NCBI Taxonomy" id="1265417"/>
    <lineage>
        <taxon>Eukaryota</taxon>
        <taxon>Metazoa</taxon>
        <taxon>Ecdysozoa</taxon>
        <taxon>Arthropoda</taxon>
        <taxon>Hexapoda</taxon>
        <taxon>Insecta</taxon>
        <taxon>Pterygota</taxon>
        <taxon>Neoptera</taxon>
        <taxon>Endopterygota</taxon>
        <taxon>Coleoptera</taxon>
        <taxon>Polyphaga</taxon>
        <taxon>Cucujiformia</taxon>
        <taxon>Chrysomeloidea</taxon>
        <taxon>Cerambycidae</taxon>
        <taxon>Cerambycinae</taxon>
        <taxon>Callichromatini</taxon>
        <taxon>Aromia</taxon>
    </lineage>
</organism>
<dbReference type="InterPro" id="IPR019576">
    <property type="entry name" value="Pyridoxamine_oxidase_dimer_C"/>
</dbReference>
<dbReference type="Proteomes" id="UP001162162">
    <property type="component" value="Unassembled WGS sequence"/>
</dbReference>
<keyword evidence="6" id="KW-0288">FMN</keyword>
<evidence type="ECO:0000313" key="9">
    <source>
        <dbReference type="EMBL" id="KAJ8959820.1"/>
    </source>
</evidence>
<comment type="pathway">
    <text evidence="3">Cofactor metabolism; pyridoxal 5'-phosphate salvage; pyridoxal 5'-phosphate from pyridoxine 5'-phosphate: step 1/1.</text>
</comment>
<proteinExistence type="predicted"/>